<reference evidence="1 2" key="1">
    <citation type="submission" date="2024-02" db="EMBL/GenBank/DDBJ databases">
        <title>Full genome sequence of Sphingomonas kaistensis.</title>
        <authorList>
            <person name="Poletto B.L."/>
            <person name="Silva G."/>
            <person name="Galante D."/>
            <person name="Campos K.R."/>
            <person name="Santos M.B.N."/>
            <person name="Sacchi C.T."/>
        </authorList>
    </citation>
    <scope>NUCLEOTIDE SEQUENCE [LARGE SCALE GENOMIC DNA]</scope>
    <source>
        <strain evidence="1 2">MA4R</strain>
    </source>
</reference>
<sequence>MRVAAVAACALAVAACGDRRSFDERYNDAGSELEQRARAIDQNIVNELPAEEPAEGNRAS</sequence>
<evidence type="ECO:0000313" key="2">
    <source>
        <dbReference type="Proteomes" id="UP001382935"/>
    </source>
</evidence>
<dbReference type="Proteomes" id="UP001382935">
    <property type="component" value="Chromosome"/>
</dbReference>
<gene>
    <name evidence="1" type="ORF">V6R86_06630</name>
</gene>
<evidence type="ECO:0000313" key="1">
    <source>
        <dbReference type="EMBL" id="WWM70360.1"/>
    </source>
</evidence>
<evidence type="ECO:0008006" key="3">
    <source>
        <dbReference type="Google" id="ProtNLM"/>
    </source>
</evidence>
<accession>A0ABZ2G084</accession>
<organism evidence="1 2">
    <name type="scientific">Sphingomonas kaistensis</name>
    <dbReference type="NCBI Taxonomy" id="298708"/>
    <lineage>
        <taxon>Bacteria</taxon>
        <taxon>Pseudomonadati</taxon>
        <taxon>Pseudomonadota</taxon>
        <taxon>Alphaproteobacteria</taxon>
        <taxon>Sphingomonadales</taxon>
        <taxon>Sphingomonadaceae</taxon>
        <taxon>Sphingomonas</taxon>
    </lineage>
</organism>
<proteinExistence type="predicted"/>
<protein>
    <recommendedName>
        <fullName evidence="3">Secreted protein</fullName>
    </recommendedName>
</protein>
<dbReference type="PROSITE" id="PS51257">
    <property type="entry name" value="PROKAR_LIPOPROTEIN"/>
    <property type="match status" value="1"/>
</dbReference>
<dbReference type="EMBL" id="CP145607">
    <property type="protein sequence ID" value="WWM70360.1"/>
    <property type="molecule type" value="Genomic_DNA"/>
</dbReference>
<dbReference type="RefSeq" id="WP_338503051.1">
    <property type="nucleotide sequence ID" value="NZ_CP145607.1"/>
</dbReference>
<name>A0ABZ2G084_9SPHN</name>
<keyword evidence="2" id="KW-1185">Reference proteome</keyword>